<accession>A0ABS5JYD9</accession>
<dbReference type="EMBL" id="JAGUCO010000016">
    <property type="protein sequence ID" value="MBS2099900.1"/>
    <property type="molecule type" value="Genomic_DNA"/>
</dbReference>
<sequence length="310" mass="36070">MKQRYKFTWLLIMLLGLFVHSQAQQNQQCLKCHGQVFYQYDNEWTGQVDKRPMNPFYHIDSVKMHTSVHKEFSCTDCHSPDYETFPHSGELRMEEKYACIDCHGGDENFAKYNFEGIEEAFMESVHFKANDEKFNCWMCHDPHGYQLALRSQESIKDVVSLSNQMCLDCHDNKFKYGLISDEMPKDLMETHAWLPNQANHFTKVRCVDCHTQVQSDILVSHKILAKEEALRNCVQCHSTNSVLMESLYSHKVRESREESGFINAAILNEGYMIGANRNVVLNYVSVILFGLLIIGLLIHLILRFTILKKK</sequence>
<dbReference type="Proteomes" id="UP000708576">
    <property type="component" value="Unassembled WGS sequence"/>
</dbReference>
<dbReference type="Gene3D" id="3.90.10.10">
    <property type="entry name" value="Cytochrome C3"/>
    <property type="match status" value="1"/>
</dbReference>
<reference evidence="4 5" key="1">
    <citation type="journal article" date="2015" name="Int. J. Syst. Evol. Microbiol.">
        <title>Carboxylicivirga linearis sp. nov., isolated from a sea cucumber culture pond.</title>
        <authorList>
            <person name="Wang F.Q."/>
            <person name="Zhou Y.X."/>
            <person name="Lin X.Z."/>
            <person name="Chen G.J."/>
            <person name="Du Z.J."/>
        </authorList>
    </citation>
    <scope>NUCLEOTIDE SEQUENCE [LARGE SCALE GENOMIC DNA]</scope>
    <source>
        <strain evidence="4 5">FB218</strain>
    </source>
</reference>
<name>A0ABS5JYD9_9BACT</name>
<protein>
    <submittedName>
        <fullName evidence="4">Cytochrome c3 family protein</fullName>
    </submittedName>
</protein>
<dbReference type="SUPFAM" id="SSF48695">
    <property type="entry name" value="Multiheme cytochromes"/>
    <property type="match status" value="1"/>
</dbReference>
<dbReference type="Gene3D" id="1.10.780.10">
    <property type="entry name" value="Hydroxylamine Oxidoreductase, Chain A, domain 1"/>
    <property type="match status" value="1"/>
</dbReference>
<feature type="signal peptide" evidence="3">
    <location>
        <begin position="1"/>
        <end position="23"/>
    </location>
</feature>
<feature type="chain" id="PRO_5045559943" evidence="3">
    <location>
        <begin position="24"/>
        <end position="310"/>
    </location>
</feature>
<keyword evidence="2" id="KW-0472">Membrane</keyword>
<dbReference type="RefSeq" id="WP_212217141.1">
    <property type="nucleotide sequence ID" value="NZ_JAGUCO010000016.1"/>
</dbReference>
<dbReference type="InterPro" id="IPR051829">
    <property type="entry name" value="Multiheme_Cytochr_ET"/>
</dbReference>
<gene>
    <name evidence="4" type="ORF">KEM10_16550</name>
</gene>
<feature type="transmembrane region" description="Helical" evidence="2">
    <location>
        <begin position="280"/>
        <end position="302"/>
    </location>
</feature>
<evidence type="ECO:0000256" key="2">
    <source>
        <dbReference type="SAM" id="Phobius"/>
    </source>
</evidence>
<keyword evidence="5" id="KW-1185">Reference proteome</keyword>
<evidence type="ECO:0000313" key="4">
    <source>
        <dbReference type="EMBL" id="MBS2099900.1"/>
    </source>
</evidence>
<dbReference type="PANTHER" id="PTHR35038">
    <property type="entry name" value="DISSIMILATORY SULFITE REDUCTASE SIRA"/>
    <property type="match status" value="1"/>
</dbReference>
<evidence type="ECO:0000313" key="5">
    <source>
        <dbReference type="Proteomes" id="UP000708576"/>
    </source>
</evidence>
<comment type="caution">
    <text evidence="4">The sequence shown here is derived from an EMBL/GenBank/DDBJ whole genome shotgun (WGS) entry which is preliminary data.</text>
</comment>
<proteinExistence type="predicted"/>
<keyword evidence="1 3" id="KW-0732">Signal</keyword>
<evidence type="ECO:0000256" key="3">
    <source>
        <dbReference type="SAM" id="SignalP"/>
    </source>
</evidence>
<keyword evidence="2" id="KW-0812">Transmembrane</keyword>
<evidence type="ECO:0000256" key="1">
    <source>
        <dbReference type="ARBA" id="ARBA00022729"/>
    </source>
</evidence>
<dbReference type="InterPro" id="IPR036280">
    <property type="entry name" value="Multihaem_cyt_sf"/>
</dbReference>
<keyword evidence="2" id="KW-1133">Transmembrane helix</keyword>
<organism evidence="4 5">
    <name type="scientific">Carboxylicivirga linearis</name>
    <dbReference type="NCBI Taxonomy" id="1628157"/>
    <lineage>
        <taxon>Bacteria</taxon>
        <taxon>Pseudomonadati</taxon>
        <taxon>Bacteroidota</taxon>
        <taxon>Bacteroidia</taxon>
        <taxon>Marinilabiliales</taxon>
        <taxon>Marinilabiliaceae</taxon>
        <taxon>Carboxylicivirga</taxon>
    </lineage>
</organism>